<proteinExistence type="predicted"/>
<comment type="caution">
    <text evidence="1">The sequence shown here is derived from an EMBL/GenBank/DDBJ whole genome shotgun (WGS) entry which is preliminary data.</text>
</comment>
<evidence type="ECO:0000313" key="1">
    <source>
        <dbReference type="EMBL" id="GLR89695.1"/>
    </source>
</evidence>
<dbReference type="Proteomes" id="UP001156905">
    <property type="component" value="Unassembled WGS sequence"/>
</dbReference>
<dbReference type="RefSeq" id="WP_284272011.1">
    <property type="nucleotide sequence ID" value="NZ_BSOW01000027.1"/>
</dbReference>
<reference evidence="2" key="1">
    <citation type="journal article" date="2019" name="Int. J. Syst. Evol. Microbiol.">
        <title>The Global Catalogue of Microorganisms (GCM) 10K type strain sequencing project: providing services to taxonomists for standard genome sequencing and annotation.</title>
        <authorList>
            <consortium name="The Broad Institute Genomics Platform"/>
            <consortium name="The Broad Institute Genome Sequencing Center for Infectious Disease"/>
            <person name="Wu L."/>
            <person name="Ma J."/>
        </authorList>
    </citation>
    <scope>NUCLEOTIDE SEQUENCE [LARGE SCALE GENOMIC DNA]</scope>
    <source>
        <strain evidence="2">NBRC 102520</strain>
    </source>
</reference>
<name>A0ABQ6B9S7_9BRAD</name>
<accession>A0ABQ6B9S7</accession>
<sequence>MSGDAFGEMPDRMLGQARHHIPFHRRLAEPFNPDFSGTIGANFDDLIVLKPTPDRARAPDQ</sequence>
<organism evidence="1 2">
    <name type="scientific">Bradyrhizobium iriomotense</name>
    <dbReference type="NCBI Taxonomy" id="441950"/>
    <lineage>
        <taxon>Bacteria</taxon>
        <taxon>Pseudomonadati</taxon>
        <taxon>Pseudomonadota</taxon>
        <taxon>Alphaproteobacteria</taxon>
        <taxon>Hyphomicrobiales</taxon>
        <taxon>Nitrobacteraceae</taxon>
        <taxon>Bradyrhizobium</taxon>
    </lineage>
</organism>
<protein>
    <submittedName>
        <fullName evidence="1">Uncharacterized protein</fullName>
    </submittedName>
</protein>
<keyword evidence="2" id="KW-1185">Reference proteome</keyword>
<dbReference type="EMBL" id="BSOW01000027">
    <property type="protein sequence ID" value="GLR89695.1"/>
    <property type="molecule type" value="Genomic_DNA"/>
</dbReference>
<gene>
    <name evidence="1" type="ORF">GCM10007857_64090</name>
</gene>
<evidence type="ECO:0000313" key="2">
    <source>
        <dbReference type="Proteomes" id="UP001156905"/>
    </source>
</evidence>